<dbReference type="Proteomes" id="UP001275867">
    <property type="component" value="Unassembled WGS sequence"/>
</dbReference>
<evidence type="ECO:0000313" key="4">
    <source>
        <dbReference type="Proteomes" id="UP001275867"/>
    </source>
</evidence>
<dbReference type="EMBL" id="LXND01000060">
    <property type="protein sequence ID" value="OAD63728.1"/>
    <property type="molecule type" value="Genomic_DNA"/>
</dbReference>
<dbReference type="Proteomes" id="UP000077280">
    <property type="component" value="Unassembled WGS sequence"/>
</dbReference>
<protein>
    <submittedName>
        <fullName evidence="1">Uncharacterized protein</fullName>
    </submittedName>
</protein>
<evidence type="ECO:0000313" key="1">
    <source>
        <dbReference type="EMBL" id="MDV7693608.1"/>
    </source>
</evidence>
<evidence type="ECO:0000313" key="2">
    <source>
        <dbReference type="EMBL" id="OAD63728.1"/>
    </source>
</evidence>
<proteinExistence type="predicted"/>
<gene>
    <name evidence="2" type="ORF">A7K95_08510</name>
    <name evidence="1" type="ORF">GA842_01685</name>
</gene>
<dbReference type="EMBL" id="WERX01000003">
    <property type="protein sequence ID" value="MDV7693608.1"/>
    <property type="molecule type" value="Genomic_DNA"/>
</dbReference>
<dbReference type="RefSeq" id="WP_068807198.1">
    <property type="nucleotide sequence ID" value="NZ_LXND01000060.1"/>
</dbReference>
<organism evidence="1 4">
    <name type="scientific">Pediococcus parvulus</name>
    <dbReference type="NCBI Taxonomy" id="54062"/>
    <lineage>
        <taxon>Bacteria</taxon>
        <taxon>Bacillati</taxon>
        <taxon>Bacillota</taxon>
        <taxon>Bacilli</taxon>
        <taxon>Lactobacillales</taxon>
        <taxon>Lactobacillaceae</taxon>
        <taxon>Pediococcus</taxon>
    </lineage>
</organism>
<reference evidence="1" key="2">
    <citation type="submission" date="2019-10" db="EMBL/GenBank/DDBJ databases">
        <title>Malate fermentation in French cider.</title>
        <authorList>
            <person name="Cousin F.J."/>
            <person name="Medina Fernandez S."/>
            <person name="Misery B."/>
            <person name="Laplace J.-M."/>
            <person name="Cretenet M."/>
        </authorList>
    </citation>
    <scope>NUCLEOTIDE SEQUENCE</scope>
    <source>
        <strain evidence="1">UCMA15901</strain>
    </source>
</reference>
<accession>A0AAP5WAX1</accession>
<sequence length="149" mass="17518">MDKAFNLKPLKKKTTLNLSSMTKSDVSSHVLMNSDKVNIITPLTISEIDYNKPAYKRSWNYAETQRILRRWRTLDSNLSELPEEELKLVQSFYIRFSYLDQSEQALLIKAYHSKESYNRKSEPFRAQTLLQNIINKLSKFRAQPKGPMK</sequence>
<dbReference type="AlphaFoldDB" id="A0AAP5WAX1"/>
<comment type="caution">
    <text evidence="1">The sequence shown here is derived from an EMBL/GenBank/DDBJ whole genome shotgun (WGS) entry which is preliminary data.</text>
</comment>
<evidence type="ECO:0000313" key="3">
    <source>
        <dbReference type="Proteomes" id="UP000077280"/>
    </source>
</evidence>
<reference evidence="2 3" key="1">
    <citation type="submission" date="2016-05" db="EMBL/GenBank/DDBJ databases">
        <title>Draft genome sequence of Pediococcus parvulus 2.6, a probiotic beta-glucan producer strain.</title>
        <authorList>
            <person name="Mohedano M.L."/>
            <person name="Perez-Ramos A."/>
            <person name="Duenas M.T."/>
            <person name="Lamontanara A."/>
            <person name="Orru L."/>
            <person name="Spano G."/>
            <person name="Capozzi V."/>
            <person name="Lopez P."/>
        </authorList>
    </citation>
    <scope>NUCLEOTIDE SEQUENCE [LARGE SCALE GENOMIC DNA]</scope>
    <source>
        <strain evidence="2 3">2.6</strain>
    </source>
</reference>
<name>A0AAP5WAX1_9LACO</name>
<keyword evidence="3" id="KW-1185">Reference proteome</keyword>